<dbReference type="Pfam" id="PF08100">
    <property type="entry name" value="Dimerisation"/>
    <property type="match status" value="1"/>
</dbReference>
<feature type="compositionally biased region" description="Polar residues" evidence="4">
    <location>
        <begin position="29"/>
        <end position="41"/>
    </location>
</feature>
<evidence type="ECO:0000256" key="3">
    <source>
        <dbReference type="ARBA" id="ARBA00022691"/>
    </source>
</evidence>
<dbReference type="InterPro" id="IPR029063">
    <property type="entry name" value="SAM-dependent_MTases_sf"/>
</dbReference>
<protein>
    <submittedName>
        <fullName evidence="7">Uncharacterized protein</fullName>
    </submittedName>
</protein>
<keyword evidence="3" id="KW-0949">S-adenosyl-L-methionine</keyword>
<dbReference type="InterPro" id="IPR016461">
    <property type="entry name" value="COMT-like"/>
</dbReference>
<evidence type="ECO:0000259" key="5">
    <source>
        <dbReference type="Pfam" id="PF00891"/>
    </source>
</evidence>
<dbReference type="InterPro" id="IPR036390">
    <property type="entry name" value="WH_DNA-bd_sf"/>
</dbReference>
<evidence type="ECO:0000259" key="6">
    <source>
        <dbReference type="Pfam" id="PF08100"/>
    </source>
</evidence>
<dbReference type="PANTHER" id="PTHR43712:SF19">
    <property type="entry name" value="DUAL O-METHYLTRANSFERASE_FAD-DEPENDENT MONOOXYGENASE ELCB"/>
    <property type="match status" value="1"/>
</dbReference>
<dbReference type="Pfam" id="PF00891">
    <property type="entry name" value="Methyltransf_2"/>
    <property type="match status" value="1"/>
</dbReference>
<evidence type="ECO:0000313" key="7">
    <source>
        <dbReference type="EMBL" id="GAM33863.1"/>
    </source>
</evidence>
<evidence type="ECO:0000313" key="8">
    <source>
        <dbReference type="Proteomes" id="UP000053095"/>
    </source>
</evidence>
<dbReference type="EMBL" id="DF933809">
    <property type="protein sequence ID" value="GAM33863.1"/>
    <property type="molecule type" value="Genomic_DNA"/>
</dbReference>
<evidence type="ECO:0000256" key="2">
    <source>
        <dbReference type="ARBA" id="ARBA00022679"/>
    </source>
</evidence>
<organism evidence="7 8">
    <name type="scientific">Talaromyces pinophilus</name>
    <name type="common">Penicillium pinophilum</name>
    <dbReference type="NCBI Taxonomy" id="128442"/>
    <lineage>
        <taxon>Eukaryota</taxon>
        <taxon>Fungi</taxon>
        <taxon>Dikarya</taxon>
        <taxon>Ascomycota</taxon>
        <taxon>Pezizomycotina</taxon>
        <taxon>Eurotiomycetes</taxon>
        <taxon>Eurotiomycetidae</taxon>
        <taxon>Eurotiales</taxon>
        <taxon>Trichocomaceae</taxon>
        <taxon>Talaromyces</taxon>
        <taxon>Talaromyces sect. Talaromyces</taxon>
    </lineage>
</organism>
<dbReference type="Gene3D" id="1.10.10.10">
    <property type="entry name" value="Winged helix-like DNA-binding domain superfamily/Winged helix DNA-binding domain"/>
    <property type="match status" value="1"/>
</dbReference>
<sequence length="434" mass="47977">MSKPEFPLEELSSSITDNARIVSQYLASQNLPQPSSRSDGPSTVLPKGSPQSIQEARENLIANSLEILHLAIGPSEFLPHLATGFQYISCLHWLCQFDIFHLVPLDTAVSYADLAAAAKLPEQRLKSIMRMAMTTFLFREQEDGKSVAHSATSALLARNEDIHAYASYMSSNSAPLALQMAPAHKKWGAGSTRTYETAFNLAHNTDLTFFEYLSRNQDLMQDFAQYMRNVRSSEAVDIKHLLNGYEWETLPIGASVIDMGGSTGTSAIALANAYPHLTFTVQDLPENAEHGRKAAESLPADIASRITFQAHDITIPQPVHGANVYLLRMILHDWPDHEAVLILKHIVKAMDKTKSRLLIMDTVLPKPGSVPVSVERIVRARDLTMMQAFNSKERDLDEWKELFGAAAVGDIRLQLVNVVQPFGSAMSVLELAVV</sequence>
<dbReference type="InterPro" id="IPR036388">
    <property type="entry name" value="WH-like_DNA-bd_sf"/>
</dbReference>
<dbReference type="PROSITE" id="PS51683">
    <property type="entry name" value="SAM_OMT_II"/>
    <property type="match status" value="1"/>
</dbReference>
<dbReference type="InterPro" id="IPR001077">
    <property type="entry name" value="COMT_C"/>
</dbReference>
<accession>A0A698XPU3</accession>
<feature type="region of interest" description="Disordered" evidence="4">
    <location>
        <begin position="29"/>
        <end position="50"/>
    </location>
</feature>
<dbReference type="Gene3D" id="3.40.50.150">
    <property type="entry name" value="Vaccinia Virus protein VP39"/>
    <property type="match status" value="1"/>
</dbReference>
<evidence type="ECO:0000256" key="4">
    <source>
        <dbReference type="SAM" id="MobiDB-lite"/>
    </source>
</evidence>
<reference evidence="8" key="1">
    <citation type="journal article" date="2015" name="Genome Announc.">
        <title>Draft genome sequence of Talaromyces cellulolyticus strain Y-94, a source of lignocellulosic biomass-degrading enzymes.</title>
        <authorList>
            <person name="Fujii T."/>
            <person name="Koike H."/>
            <person name="Sawayama S."/>
            <person name="Yano S."/>
            <person name="Inoue H."/>
        </authorList>
    </citation>
    <scope>NUCLEOTIDE SEQUENCE [LARGE SCALE GENOMIC DNA]</scope>
    <source>
        <strain evidence="8">Y-94</strain>
    </source>
</reference>
<dbReference type="Proteomes" id="UP000053095">
    <property type="component" value="Unassembled WGS sequence"/>
</dbReference>
<dbReference type="InterPro" id="IPR012967">
    <property type="entry name" value="COMT_dimerisation"/>
</dbReference>
<dbReference type="PANTHER" id="PTHR43712">
    <property type="entry name" value="PUTATIVE (AFU_ORTHOLOGUE AFUA_4G14580)-RELATED"/>
    <property type="match status" value="1"/>
</dbReference>
<keyword evidence="8" id="KW-1185">Reference proteome</keyword>
<proteinExistence type="predicted"/>
<feature type="domain" description="O-methyltransferase C-terminal" evidence="5">
    <location>
        <begin position="196"/>
        <end position="406"/>
    </location>
</feature>
<gene>
    <name evidence="7" type="ORF">TCE0_013f01071</name>
</gene>
<dbReference type="GO" id="GO:0032259">
    <property type="term" value="P:methylation"/>
    <property type="evidence" value="ECO:0007669"/>
    <property type="project" value="UniProtKB-KW"/>
</dbReference>
<keyword evidence="2" id="KW-0808">Transferase</keyword>
<dbReference type="GO" id="GO:0008171">
    <property type="term" value="F:O-methyltransferase activity"/>
    <property type="evidence" value="ECO:0007669"/>
    <property type="project" value="InterPro"/>
</dbReference>
<feature type="domain" description="O-methyltransferase dimerisation" evidence="6">
    <location>
        <begin position="80"/>
        <end position="156"/>
    </location>
</feature>
<dbReference type="SUPFAM" id="SSF46785">
    <property type="entry name" value="Winged helix' DNA-binding domain"/>
    <property type="match status" value="1"/>
</dbReference>
<evidence type="ECO:0000256" key="1">
    <source>
        <dbReference type="ARBA" id="ARBA00022603"/>
    </source>
</evidence>
<keyword evidence="1" id="KW-0489">Methyltransferase</keyword>
<dbReference type="AlphaFoldDB" id="A0A698XPU3"/>
<dbReference type="SUPFAM" id="SSF53335">
    <property type="entry name" value="S-adenosyl-L-methionine-dependent methyltransferases"/>
    <property type="match status" value="1"/>
</dbReference>
<name>A0A698XPU3_TALPI</name>